<dbReference type="SUPFAM" id="SSF46785">
    <property type="entry name" value="Winged helix' DNA-binding domain"/>
    <property type="match status" value="1"/>
</dbReference>
<dbReference type="InterPro" id="IPR025420">
    <property type="entry name" value="DUF4143"/>
</dbReference>
<sequence>MIFKRYIKSKIEEALTSKKVIIVYGARQVGKTTLVKEILEEKQNSAYFSCDEPDVVEAFTQKTSVDMKAFLRGATTIVIDEAQRVKNIGISLKLLHDTYPELTIIATGSSSFDLANETAEPLTGRNIPFTLYPISFDEYKNTVDRLEATRLLEYRIRFGMYPAVINSDNPEQEIKLLARDYLFKDVLRIDIVRKPIVIEKLAQLLAYQIGQEVSYNELAQKLEVSRQTVMSYVRLLEQSFIIFRVPPLGKNPRNEITRFEKIYFYDTGVRNALIDNFDPLDNRFDKGALFENFFIAERLKVYQRNGHDVRQYFWRTKDGSEVDLVEETRDKLEAFECKWNTDKIITRAWNNAFPDVKVNLVNKKNIEGFL</sequence>
<evidence type="ECO:0000313" key="4">
    <source>
        <dbReference type="Proteomes" id="UP000034749"/>
    </source>
</evidence>
<dbReference type="Proteomes" id="UP000034749">
    <property type="component" value="Unassembled WGS sequence"/>
</dbReference>
<dbReference type="InterPro" id="IPR003593">
    <property type="entry name" value="AAA+_ATPase"/>
</dbReference>
<dbReference type="Pfam" id="PF13635">
    <property type="entry name" value="DUF4143"/>
    <property type="match status" value="1"/>
</dbReference>
<dbReference type="SMART" id="SM00382">
    <property type="entry name" value="AAA"/>
    <property type="match status" value="1"/>
</dbReference>
<dbReference type="PANTHER" id="PTHR43566">
    <property type="entry name" value="CONSERVED PROTEIN"/>
    <property type="match status" value="1"/>
</dbReference>
<gene>
    <name evidence="3" type="ORF">UU24_C0023G0012</name>
</gene>
<dbReference type="GO" id="GO:0003677">
    <property type="term" value="F:DNA binding"/>
    <property type="evidence" value="ECO:0007669"/>
    <property type="project" value="UniProtKB-KW"/>
</dbReference>
<name>A0A0G0W3R0_9BACT</name>
<evidence type="ECO:0000259" key="2">
    <source>
        <dbReference type="SMART" id="SM00382"/>
    </source>
</evidence>
<dbReference type="PANTHER" id="PTHR43566:SF1">
    <property type="entry name" value="AAA+ ATPASE DOMAIN-CONTAINING PROTEIN"/>
    <property type="match status" value="1"/>
</dbReference>
<dbReference type="Gene3D" id="3.40.50.300">
    <property type="entry name" value="P-loop containing nucleotide triphosphate hydrolases"/>
    <property type="match status" value="1"/>
</dbReference>
<organism evidence="3 4">
    <name type="scientific">Candidatus Nomurabacteria bacterium GW2011_GWA2_40_9</name>
    <dbReference type="NCBI Taxonomy" id="1618734"/>
    <lineage>
        <taxon>Bacteria</taxon>
        <taxon>Candidatus Nomuraibacteriota</taxon>
    </lineage>
</organism>
<dbReference type="InterPro" id="IPR027417">
    <property type="entry name" value="P-loop_NTPase"/>
</dbReference>
<comment type="caution">
    <text evidence="3">The sequence shown here is derived from an EMBL/GenBank/DDBJ whole genome shotgun (WGS) entry which is preliminary data.</text>
</comment>
<dbReference type="AlphaFoldDB" id="A0A0G0W3R0"/>
<feature type="domain" description="AAA+ ATPase" evidence="2">
    <location>
        <begin position="17"/>
        <end position="133"/>
    </location>
</feature>
<reference evidence="3 4" key="1">
    <citation type="journal article" date="2015" name="Nature">
        <title>rRNA introns, odd ribosomes, and small enigmatic genomes across a large radiation of phyla.</title>
        <authorList>
            <person name="Brown C.T."/>
            <person name="Hug L.A."/>
            <person name="Thomas B.C."/>
            <person name="Sharon I."/>
            <person name="Castelle C.J."/>
            <person name="Singh A."/>
            <person name="Wilkins M.J."/>
            <person name="Williams K.H."/>
            <person name="Banfield J.F."/>
        </authorList>
    </citation>
    <scope>NUCLEOTIDE SEQUENCE [LARGE SCALE GENOMIC DNA]</scope>
</reference>
<protein>
    <recommendedName>
        <fullName evidence="2">AAA+ ATPase domain-containing protein</fullName>
    </recommendedName>
</protein>
<dbReference type="InterPro" id="IPR041682">
    <property type="entry name" value="AAA_14"/>
</dbReference>
<dbReference type="SUPFAM" id="SSF52540">
    <property type="entry name" value="P-loop containing nucleoside triphosphate hydrolases"/>
    <property type="match status" value="1"/>
</dbReference>
<evidence type="ECO:0000256" key="1">
    <source>
        <dbReference type="ARBA" id="ARBA00023125"/>
    </source>
</evidence>
<dbReference type="EMBL" id="LBZW01000023">
    <property type="protein sequence ID" value="KKR78865.1"/>
    <property type="molecule type" value="Genomic_DNA"/>
</dbReference>
<dbReference type="Pfam" id="PF13173">
    <property type="entry name" value="AAA_14"/>
    <property type="match status" value="1"/>
</dbReference>
<evidence type="ECO:0000313" key="3">
    <source>
        <dbReference type="EMBL" id="KKR78865.1"/>
    </source>
</evidence>
<proteinExistence type="predicted"/>
<dbReference type="InterPro" id="IPR036390">
    <property type="entry name" value="WH_DNA-bd_sf"/>
</dbReference>
<keyword evidence="1" id="KW-0238">DNA-binding</keyword>
<accession>A0A0G0W3R0</accession>